<protein>
    <submittedName>
        <fullName evidence="1">Uncharacterized protein</fullName>
    </submittedName>
</protein>
<proteinExistence type="predicted"/>
<reference evidence="2" key="1">
    <citation type="journal article" date="2019" name="Int. J. Syst. Evol. Microbiol.">
        <title>The Global Catalogue of Microorganisms (GCM) 10K type strain sequencing project: providing services to taxonomists for standard genome sequencing and annotation.</title>
        <authorList>
            <consortium name="The Broad Institute Genomics Platform"/>
            <consortium name="The Broad Institute Genome Sequencing Center for Infectious Disease"/>
            <person name="Wu L."/>
            <person name="Ma J."/>
        </authorList>
    </citation>
    <scope>NUCLEOTIDE SEQUENCE [LARGE SCALE GENOMIC DNA]</scope>
    <source>
        <strain evidence="2">JCM 18304</strain>
    </source>
</reference>
<evidence type="ECO:0000313" key="2">
    <source>
        <dbReference type="Proteomes" id="UP001501570"/>
    </source>
</evidence>
<dbReference type="RefSeq" id="WP_345626009.1">
    <property type="nucleotide sequence ID" value="NZ_BAABJQ010000002.1"/>
</dbReference>
<keyword evidence="2" id="KW-1185">Reference proteome</keyword>
<name>A0ABP9RK50_9ACTN</name>
<organism evidence="1 2">
    <name type="scientific">Rugosimonospora acidiphila</name>
    <dbReference type="NCBI Taxonomy" id="556531"/>
    <lineage>
        <taxon>Bacteria</taxon>
        <taxon>Bacillati</taxon>
        <taxon>Actinomycetota</taxon>
        <taxon>Actinomycetes</taxon>
        <taxon>Micromonosporales</taxon>
        <taxon>Micromonosporaceae</taxon>
        <taxon>Rugosimonospora</taxon>
    </lineage>
</organism>
<evidence type="ECO:0000313" key="1">
    <source>
        <dbReference type="EMBL" id="GAA5178859.1"/>
    </source>
</evidence>
<sequence>MALAGAIATVADALHPSGALAAAGWIIAATTGDIAAAVSIVFDDIVGLFRSTALAA</sequence>
<dbReference type="Proteomes" id="UP001501570">
    <property type="component" value="Unassembled WGS sequence"/>
</dbReference>
<comment type="caution">
    <text evidence="1">The sequence shown here is derived from an EMBL/GenBank/DDBJ whole genome shotgun (WGS) entry which is preliminary data.</text>
</comment>
<accession>A0ABP9RK50</accession>
<gene>
    <name evidence="1" type="ORF">GCM10023322_07020</name>
</gene>
<dbReference type="EMBL" id="BAABJQ010000002">
    <property type="protein sequence ID" value="GAA5178859.1"/>
    <property type="molecule type" value="Genomic_DNA"/>
</dbReference>